<dbReference type="HOGENOM" id="CLU_003827_5_5_5"/>
<evidence type="ECO:0000259" key="5">
    <source>
        <dbReference type="Pfam" id="PF00174"/>
    </source>
</evidence>
<keyword evidence="8" id="KW-1185">Reference proteome</keyword>
<dbReference type="SUPFAM" id="SSF56524">
    <property type="entry name" value="Oxidoreductase molybdopterin-binding domain"/>
    <property type="match status" value="1"/>
</dbReference>
<dbReference type="AlphaFoldDB" id="M9RMT6"/>
<gene>
    <name evidence="7" type="ORF">OA238_c16370</name>
</gene>
<comment type="cofactor">
    <cofactor evidence="1">
        <name>Mo-molybdopterin</name>
        <dbReference type="ChEBI" id="CHEBI:71302"/>
    </cofactor>
</comment>
<evidence type="ECO:0000256" key="1">
    <source>
        <dbReference type="ARBA" id="ARBA00001924"/>
    </source>
</evidence>
<evidence type="ECO:0000313" key="8">
    <source>
        <dbReference type="Proteomes" id="UP000004688"/>
    </source>
</evidence>
<dbReference type="OrthoDB" id="9778777at2"/>
<dbReference type="PANTHER" id="PTHR19372">
    <property type="entry name" value="SULFITE REDUCTASE"/>
    <property type="match status" value="1"/>
</dbReference>
<dbReference type="InterPro" id="IPR008335">
    <property type="entry name" value="Mopterin_OxRdtase_euk"/>
</dbReference>
<evidence type="ECO:0000313" key="7">
    <source>
        <dbReference type="EMBL" id="AGI71761.1"/>
    </source>
</evidence>
<proteinExistence type="predicted"/>
<sequence>MSKNPFQIYSDKPITVDGIYSQAEVGLANRNSGNLLETLALDITPTGCHYLLNHFDVPVLDPKAHRLKFSGSFEAPFEVSMAEIMNLPAETMPVTMECAGNGRAGVSPRSHSMPWMYEAVGTSEWTGTKLAPLIERSCPKNSVVEISFTGADYGYDMGEPHFFGRSLTLAQIKELDVLLVYAMNGAPLLPQHGAPLRVIVPGWYGMASVKWLTNITALTEPYDGYQQVKTYRFKVHKDDLGIPIQTIRVKSLMVPPGVPDWSTRKRFVSAGAVDLVGRAWSGDGVPIVKVEVEVAGEWRKANLLEKKHRYAWQKWSLSWQAEPGEYILRCRASDMNGNIQPLDPPWDQAGFANNAAQRVHVFVE</sequence>
<dbReference type="GO" id="GO:0006790">
    <property type="term" value="P:sulfur compound metabolic process"/>
    <property type="evidence" value="ECO:0007669"/>
    <property type="project" value="TreeGrafter"/>
</dbReference>
<dbReference type="InterPro" id="IPR000572">
    <property type="entry name" value="OxRdtase_Mopterin-bd_dom"/>
</dbReference>
<keyword evidence="4" id="KW-0560">Oxidoreductase</keyword>
<dbReference type="PRINTS" id="PR00407">
    <property type="entry name" value="EUMOPTERIN"/>
</dbReference>
<dbReference type="Pfam" id="PF03404">
    <property type="entry name" value="Mo-co_dimer"/>
    <property type="match status" value="1"/>
</dbReference>
<evidence type="ECO:0000256" key="2">
    <source>
        <dbReference type="ARBA" id="ARBA00022505"/>
    </source>
</evidence>
<dbReference type="KEGG" id="oar:OA238_c16370"/>
<name>M9RMT6_9RHOB</name>
<dbReference type="GO" id="GO:0030151">
    <property type="term" value="F:molybdenum ion binding"/>
    <property type="evidence" value="ECO:0007669"/>
    <property type="project" value="InterPro"/>
</dbReference>
<dbReference type="SUPFAM" id="SSF81296">
    <property type="entry name" value="E set domains"/>
    <property type="match status" value="1"/>
</dbReference>
<keyword evidence="2" id="KW-0500">Molybdenum</keyword>
<accession>M9RMT6</accession>
<dbReference type="InterPro" id="IPR005066">
    <property type="entry name" value="MoCF_OxRdtse_dimer"/>
</dbReference>
<dbReference type="GO" id="GO:0043546">
    <property type="term" value="F:molybdopterin cofactor binding"/>
    <property type="evidence" value="ECO:0007669"/>
    <property type="project" value="TreeGrafter"/>
</dbReference>
<dbReference type="Gene3D" id="2.60.40.650">
    <property type="match status" value="1"/>
</dbReference>
<evidence type="ECO:0000256" key="4">
    <source>
        <dbReference type="ARBA" id="ARBA00023002"/>
    </source>
</evidence>
<keyword evidence="3" id="KW-0479">Metal-binding</keyword>
<dbReference type="Gene3D" id="3.90.420.10">
    <property type="entry name" value="Oxidoreductase, molybdopterin-binding domain"/>
    <property type="match status" value="1"/>
</dbReference>
<feature type="domain" description="Moybdenum cofactor oxidoreductase dimerisation" evidence="6">
    <location>
        <begin position="245"/>
        <end position="362"/>
    </location>
</feature>
<dbReference type="InterPro" id="IPR036374">
    <property type="entry name" value="OxRdtase_Mopterin-bd_sf"/>
</dbReference>
<dbReference type="RefSeq" id="WP_015494930.1">
    <property type="nucleotide sequence ID" value="NC_020908.1"/>
</dbReference>
<dbReference type="Proteomes" id="UP000004688">
    <property type="component" value="Chromosome"/>
</dbReference>
<dbReference type="GO" id="GO:0020037">
    <property type="term" value="F:heme binding"/>
    <property type="evidence" value="ECO:0007669"/>
    <property type="project" value="TreeGrafter"/>
</dbReference>
<dbReference type="EMBL" id="CP003742">
    <property type="protein sequence ID" value="AGI71761.1"/>
    <property type="molecule type" value="Genomic_DNA"/>
</dbReference>
<organism evidence="7 8">
    <name type="scientific">Octadecabacter arcticus 238</name>
    <dbReference type="NCBI Taxonomy" id="391616"/>
    <lineage>
        <taxon>Bacteria</taxon>
        <taxon>Pseudomonadati</taxon>
        <taxon>Pseudomonadota</taxon>
        <taxon>Alphaproteobacteria</taxon>
        <taxon>Rhodobacterales</taxon>
        <taxon>Roseobacteraceae</taxon>
        <taxon>Octadecabacter</taxon>
    </lineage>
</organism>
<dbReference type="PANTHER" id="PTHR19372:SF7">
    <property type="entry name" value="SULFITE OXIDASE, MITOCHONDRIAL"/>
    <property type="match status" value="1"/>
</dbReference>
<dbReference type="GO" id="GO:0008482">
    <property type="term" value="F:sulfite oxidase activity"/>
    <property type="evidence" value="ECO:0007669"/>
    <property type="project" value="TreeGrafter"/>
</dbReference>
<evidence type="ECO:0000256" key="3">
    <source>
        <dbReference type="ARBA" id="ARBA00022723"/>
    </source>
</evidence>
<dbReference type="STRING" id="391616.OA238_c16370"/>
<feature type="domain" description="Oxidoreductase molybdopterin-binding" evidence="5">
    <location>
        <begin position="54"/>
        <end position="225"/>
    </location>
</feature>
<dbReference type="Pfam" id="PF00174">
    <property type="entry name" value="Oxidored_molyb"/>
    <property type="match status" value="1"/>
</dbReference>
<dbReference type="eggNOG" id="COG2041">
    <property type="taxonomic scope" value="Bacteria"/>
</dbReference>
<dbReference type="InterPro" id="IPR014756">
    <property type="entry name" value="Ig_E-set"/>
</dbReference>
<protein>
    <submittedName>
        <fullName evidence="7">Putative sulfite oxidase</fullName>
    </submittedName>
</protein>
<reference evidence="7 8" key="1">
    <citation type="journal article" date="2013" name="PLoS ONE">
        <title>Poles Apart: Arctic and Antarctic Octadecabacter strains Share High Genome Plasticity and a New Type of Xanthorhodopsin.</title>
        <authorList>
            <person name="Vollmers J."/>
            <person name="Voget S."/>
            <person name="Dietrich S."/>
            <person name="Gollnow K."/>
            <person name="Smits M."/>
            <person name="Meyer K."/>
            <person name="Brinkhoff T."/>
            <person name="Simon M."/>
            <person name="Daniel R."/>
        </authorList>
    </citation>
    <scope>NUCLEOTIDE SEQUENCE [LARGE SCALE GENOMIC DNA]</scope>
    <source>
        <strain evidence="7 8">238</strain>
    </source>
</reference>
<evidence type="ECO:0000259" key="6">
    <source>
        <dbReference type="Pfam" id="PF03404"/>
    </source>
</evidence>